<dbReference type="RefSeq" id="XP_041557605.1">
    <property type="nucleotide sequence ID" value="XM_041705084.1"/>
</dbReference>
<evidence type="ECO:0000256" key="1">
    <source>
        <dbReference type="ARBA" id="ARBA00022723"/>
    </source>
</evidence>
<dbReference type="Proteomes" id="UP000654913">
    <property type="component" value="Chromosome 5"/>
</dbReference>
<proteinExistence type="predicted"/>
<gene>
    <name evidence="7" type="ORF">APUU_50122A</name>
</gene>
<evidence type="ECO:0000256" key="4">
    <source>
        <dbReference type="PROSITE-ProRule" id="PRU00134"/>
    </source>
</evidence>
<dbReference type="Pfam" id="PF01753">
    <property type="entry name" value="zf-MYND"/>
    <property type="match status" value="1"/>
</dbReference>
<dbReference type="AlphaFoldDB" id="A0A7R7XPM7"/>
<sequence length="305" mass="34327">MDMARRRNQKSGLSAPAKREIQNPDLGKSEVHTPSENASSTDDPSPPTDTLDYRQDEDCCVICNASSARLCLWCRSTWYCSIECLEEDFSTHKLLCQQISSLPPRPSPEHVRAIFFPETARRPQLTWLKYESGVDNFDGTVWTKLLTNPYLGHDECKTKRLRIEQNPMRSRTFERGFERRSSERAGYCITIVYRASGNPCLNESILTSLSPSGVGESPLRGPVVAVREHPGKLYENIALSDFRHIVDYLMNYVAPRQVSRIVTAPTTGPAAPLHGVKIRCYGESQNKAGASFESAGYQCCWLCLR</sequence>
<evidence type="ECO:0000256" key="5">
    <source>
        <dbReference type="SAM" id="MobiDB-lite"/>
    </source>
</evidence>
<evidence type="ECO:0000259" key="6">
    <source>
        <dbReference type="PROSITE" id="PS50865"/>
    </source>
</evidence>
<feature type="domain" description="MYND-type" evidence="6">
    <location>
        <begin position="60"/>
        <end position="96"/>
    </location>
</feature>
<name>A0A7R7XPM7_9EURO</name>
<keyword evidence="1" id="KW-0479">Metal-binding</keyword>
<dbReference type="SUPFAM" id="SSF144232">
    <property type="entry name" value="HIT/MYND zinc finger-like"/>
    <property type="match status" value="1"/>
</dbReference>
<dbReference type="PROSITE" id="PS50865">
    <property type="entry name" value="ZF_MYND_2"/>
    <property type="match status" value="1"/>
</dbReference>
<keyword evidence="2 4" id="KW-0863">Zinc-finger</keyword>
<feature type="compositionally biased region" description="Basic and acidic residues" evidence="5">
    <location>
        <begin position="17"/>
        <end position="33"/>
    </location>
</feature>
<keyword evidence="8" id="KW-1185">Reference proteome</keyword>
<dbReference type="OrthoDB" id="432970at2759"/>
<keyword evidence="3" id="KW-0862">Zinc</keyword>
<feature type="region of interest" description="Disordered" evidence="5">
    <location>
        <begin position="1"/>
        <end position="50"/>
    </location>
</feature>
<evidence type="ECO:0000256" key="3">
    <source>
        <dbReference type="ARBA" id="ARBA00022833"/>
    </source>
</evidence>
<accession>A0A7R7XPM7</accession>
<protein>
    <recommendedName>
        <fullName evidence="6">MYND-type domain-containing protein</fullName>
    </recommendedName>
</protein>
<dbReference type="Gene3D" id="6.10.140.2220">
    <property type="match status" value="1"/>
</dbReference>
<reference evidence="7" key="2">
    <citation type="submission" date="2021-02" db="EMBL/GenBank/DDBJ databases">
        <title>Aspergillus puulaauensis MK2 genome sequence.</title>
        <authorList>
            <person name="Futagami T."/>
            <person name="Mori K."/>
            <person name="Kadooka C."/>
            <person name="Tanaka T."/>
        </authorList>
    </citation>
    <scope>NUCLEOTIDE SEQUENCE</scope>
    <source>
        <strain evidence="7">MK2</strain>
    </source>
</reference>
<dbReference type="GeneID" id="64975416"/>
<evidence type="ECO:0000313" key="7">
    <source>
        <dbReference type="EMBL" id="BCS25411.1"/>
    </source>
</evidence>
<dbReference type="GO" id="GO:0008270">
    <property type="term" value="F:zinc ion binding"/>
    <property type="evidence" value="ECO:0007669"/>
    <property type="project" value="UniProtKB-KW"/>
</dbReference>
<dbReference type="EMBL" id="AP024447">
    <property type="protein sequence ID" value="BCS25411.1"/>
    <property type="molecule type" value="Genomic_DNA"/>
</dbReference>
<reference evidence="7" key="1">
    <citation type="submission" date="2021-01" db="EMBL/GenBank/DDBJ databases">
        <authorList>
            <consortium name="Aspergillus puulaauensis MK2 genome sequencing consortium"/>
            <person name="Kazuki M."/>
            <person name="Futagami T."/>
        </authorList>
    </citation>
    <scope>NUCLEOTIDE SEQUENCE</scope>
    <source>
        <strain evidence="7">MK2</strain>
    </source>
</reference>
<evidence type="ECO:0000256" key="2">
    <source>
        <dbReference type="ARBA" id="ARBA00022771"/>
    </source>
</evidence>
<dbReference type="KEGG" id="apuu:APUU_50122A"/>
<dbReference type="InterPro" id="IPR002893">
    <property type="entry name" value="Znf_MYND"/>
</dbReference>
<evidence type="ECO:0000313" key="8">
    <source>
        <dbReference type="Proteomes" id="UP000654913"/>
    </source>
</evidence>
<organism evidence="7 8">
    <name type="scientific">Aspergillus puulaauensis</name>
    <dbReference type="NCBI Taxonomy" id="1220207"/>
    <lineage>
        <taxon>Eukaryota</taxon>
        <taxon>Fungi</taxon>
        <taxon>Dikarya</taxon>
        <taxon>Ascomycota</taxon>
        <taxon>Pezizomycotina</taxon>
        <taxon>Eurotiomycetes</taxon>
        <taxon>Eurotiomycetidae</taxon>
        <taxon>Eurotiales</taxon>
        <taxon>Aspergillaceae</taxon>
        <taxon>Aspergillus</taxon>
    </lineage>
</organism>